<feature type="compositionally biased region" description="Polar residues" evidence="1">
    <location>
        <begin position="64"/>
        <end position="73"/>
    </location>
</feature>
<dbReference type="EMBL" id="QZAN01000049">
    <property type="protein sequence ID" value="THW61428.1"/>
    <property type="molecule type" value="Genomic_DNA"/>
</dbReference>
<evidence type="ECO:0000256" key="1">
    <source>
        <dbReference type="SAM" id="MobiDB-lite"/>
    </source>
</evidence>
<comment type="caution">
    <text evidence="2">The sequence shown here is derived from an EMBL/GenBank/DDBJ whole genome shotgun (WGS) entry which is preliminary data.</text>
</comment>
<feature type="compositionally biased region" description="Acidic residues" evidence="1">
    <location>
        <begin position="94"/>
        <end position="108"/>
    </location>
</feature>
<accession>A0A4S8Z9C9</accession>
<reference evidence="2 3" key="1">
    <citation type="submission" date="2018-10" db="EMBL/GenBank/DDBJ databases">
        <title>Fifty Aureobasidium pullulans genomes reveal a recombining polyextremotolerant generalist.</title>
        <authorList>
            <person name="Gostincar C."/>
            <person name="Turk M."/>
            <person name="Zajc J."/>
            <person name="Gunde-Cimerman N."/>
        </authorList>
    </citation>
    <scope>NUCLEOTIDE SEQUENCE [LARGE SCALE GENOMIC DNA]</scope>
    <source>
        <strain evidence="2 3">EXF-10751</strain>
    </source>
</reference>
<feature type="compositionally biased region" description="Polar residues" evidence="1">
    <location>
        <begin position="180"/>
        <end position="190"/>
    </location>
</feature>
<proteinExistence type="predicted"/>
<dbReference type="AlphaFoldDB" id="A0A4S8Z9C9"/>
<gene>
    <name evidence="2" type="ORF">D6D20_05079</name>
</gene>
<protein>
    <submittedName>
        <fullName evidence="2">Uncharacterized protein</fullName>
    </submittedName>
</protein>
<evidence type="ECO:0000313" key="2">
    <source>
        <dbReference type="EMBL" id="THW61428.1"/>
    </source>
</evidence>
<evidence type="ECO:0000313" key="3">
    <source>
        <dbReference type="Proteomes" id="UP000310421"/>
    </source>
</evidence>
<dbReference type="Proteomes" id="UP000310421">
    <property type="component" value="Unassembled WGS sequence"/>
</dbReference>
<sequence length="347" mass="37950">MADQWDTAKDMLVLLAVVRISEIDVNLDVAERIVAGWPAAMGEVPADAEGILRRFNGIWQKTVSSVTPSNPATLPTPATVKKELDGSCSAEPIIIDDDDDDDDEDEADTQTRPSPTCDSFPLPCKPGAQTAVCTTPRKANKPASDHKDETETPETPDTLVLSRPLPRTFRVPPGLDLVTPRSSNKKSATTPKRVKVVVGFGKDDGEKAFTNSGPNSSQLRPNATRKHDTVLPTPESVEKHTTSETSGTRMPRNKKIKTLRISTTRKALDSHDEPKEDESSFETPATLATTRKRRRGLDYAASPTDYCYDNADDDDYEFEDVEGDDRLEAIFESSCPVVTPSKPPKKG</sequence>
<feature type="compositionally biased region" description="Basic and acidic residues" evidence="1">
    <location>
        <begin position="266"/>
        <end position="278"/>
    </location>
</feature>
<feature type="region of interest" description="Disordered" evidence="1">
    <location>
        <begin position="64"/>
        <end position="302"/>
    </location>
</feature>
<feature type="compositionally biased region" description="Polar residues" evidence="1">
    <location>
        <begin position="209"/>
        <end position="221"/>
    </location>
</feature>
<organism evidence="2 3">
    <name type="scientific">Aureobasidium pullulans</name>
    <name type="common">Black yeast</name>
    <name type="synonym">Pullularia pullulans</name>
    <dbReference type="NCBI Taxonomy" id="5580"/>
    <lineage>
        <taxon>Eukaryota</taxon>
        <taxon>Fungi</taxon>
        <taxon>Dikarya</taxon>
        <taxon>Ascomycota</taxon>
        <taxon>Pezizomycotina</taxon>
        <taxon>Dothideomycetes</taxon>
        <taxon>Dothideomycetidae</taxon>
        <taxon>Dothideales</taxon>
        <taxon>Saccotheciaceae</taxon>
        <taxon>Aureobasidium</taxon>
    </lineage>
</organism>
<name>A0A4S8Z9C9_AURPU</name>